<dbReference type="EMBL" id="JACHEN010000030">
    <property type="protein sequence ID" value="MBB6217888.1"/>
    <property type="molecule type" value="Genomic_DNA"/>
</dbReference>
<dbReference type="SUPFAM" id="SSF53335">
    <property type="entry name" value="S-adenosyl-L-methionine-dependent methyltransferases"/>
    <property type="match status" value="1"/>
</dbReference>
<organism evidence="2 3">
    <name type="scientific">Anaerosolibacter carboniphilus</name>
    <dbReference type="NCBI Taxonomy" id="1417629"/>
    <lineage>
        <taxon>Bacteria</taxon>
        <taxon>Bacillati</taxon>
        <taxon>Bacillota</taxon>
        <taxon>Clostridia</taxon>
        <taxon>Peptostreptococcales</taxon>
        <taxon>Thermotaleaceae</taxon>
        <taxon>Anaerosolibacter</taxon>
    </lineage>
</organism>
<dbReference type="GO" id="GO:0032259">
    <property type="term" value="P:methylation"/>
    <property type="evidence" value="ECO:0007669"/>
    <property type="project" value="UniProtKB-KW"/>
</dbReference>
<keyword evidence="2" id="KW-0489">Methyltransferase</keyword>
<feature type="domain" description="Methyltransferase" evidence="1">
    <location>
        <begin position="48"/>
        <end position="156"/>
    </location>
</feature>
<gene>
    <name evidence="2" type="ORF">HNQ80_004024</name>
</gene>
<dbReference type="AlphaFoldDB" id="A0A841KZY5"/>
<sequence>MEKWFKENAYNYEADYIIYEEPWRQSGFAGPEERWEKCRKPIAELVTKSGTFLDIGCANGYLLECIMKWKFEIGINITPYGLDIGEKLVALAKERLSRFTDNMFIGNAFYWIPPMKFDYVRTELVYVPDELKKQYIERLKKDFLNEDGALLVCEYRPSKIDVQDPWVNEVLKDYGFNINEYKSAFYGGKELTRVALLR</sequence>
<evidence type="ECO:0000313" key="3">
    <source>
        <dbReference type="Proteomes" id="UP000579281"/>
    </source>
</evidence>
<dbReference type="Gene3D" id="3.40.50.150">
    <property type="entry name" value="Vaccinia Virus protein VP39"/>
    <property type="match status" value="1"/>
</dbReference>
<dbReference type="Pfam" id="PF13847">
    <property type="entry name" value="Methyltransf_31"/>
    <property type="match status" value="1"/>
</dbReference>
<dbReference type="RefSeq" id="WP_184312397.1">
    <property type="nucleotide sequence ID" value="NZ_JACHEN010000030.1"/>
</dbReference>
<keyword evidence="3" id="KW-1185">Reference proteome</keyword>
<reference evidence="2 3" key="1">
    <citation type="submission" date="2020-08" db="EMBL/GenBank/DDBJ databases">
        <title>Genomic Encyclopedia of Type Strains, Phase IV (KMG-IV): sequencing the most valuable type-strain genomes for metagenomic binning, comparative biology and taxonomic classification.</title>
        <authorList>
            <person name="Goeker M."/>
        </authorList>
    </citation>
    <scope>NUCLEOTIDE SEQUENCE [LARGE SCALE GENOMIC DNA]</scope>
    <source>
        <strain evidence="2 3">DSM 103526</strain>
    </source>
</reference>
<dbReference type="Proteomes" id="UP000579281">
    <property type="component" value="Unassembled WGS sequence"/>
</dbReference>
<evidence type="ECO:0000313" key="2">
    <source>
        <dbReference type="EMBL" id="MBB6217888.1"/>
    </source>
</evidence>
<comment type="caution">
    <text evidence="2">The sequence shown here is derived from an EMBL/GenBank/DDBJ whole genome shotgun (WGS) entry which is preliminary data.</text>
</comment>
<protein>
    <submittedName>
        <fullName evidence="2">SAM-dependent methyltransferase</fullName>
    </submittedName>
</protein>
<name>A0A841KZY5_9FIRM</name>
<keyword evidence="2" id="KW-0808">Transferase</keyword>
<dbReference type="GO" id="GO:0008168">
    <property type="term" value="F:methyltransferase activity"/>
    <property type="evidence" value="ECO:0007669"/>
    <property type="project" value="UniProtKB-KW"/>
</dbReference>
<accession>A0A841KZY5</accession>
<proteinExistence type="predicted"/>
<dbReference type="InterPro" id="IPR025714">
    <property type="entry name" value="Methyltranfer_dom"/>
</dbReference>
<dbReference type="InterPro" id="IPR029063">
    <property type="entry name" value="SAM-dependent_MTases_sf"/>
</dbReference>
<evidence type="ECO:0000259" key="1">
    <source>
        <dbReference type="Pfam" id="PF13847"/>
    </source>
</evidence>